<organism evidence="1 2">
    <name type="scientific">Diploptera punctata</name>
    <name type="common">Pacific beetle cockroach</name>
    <dbReference type="NCBI Taxonomy" id="6984"/>
    <lineage>
        <taxon>Eukaryota</taxon>
        <taxon>Metazoa</taxon>
        <taxon>Ecdysozoa</taxon>
        <taxon>Arthropoda</taxon>
        <taxon>Hexapoda</taxon>
        <taxon>Insecta</taxon>
        <taxon>Pterygota</taxon>
        <taxon>Neoptera</taxon>
        <taxon>Polyneoptera</taxon>
        <taxon>Dictyoptera</taxon>
        <taxon>Blattodea</taxon>
        <taxon>Blaberoidea</taxon>
        <taxon>Blaberidae</taxon>
        <taxon>Diplopterinae</taxon>
        <taxon>Diploptera</taxon>
    </lineage>
</organism>
<feature type="non-terminal residue" evidence="1">
    <location>
        <position position="1"/>
    </location>
</feature>
<proteinExistence type="predicted"/>
<gene>
    <name evidence="1" type="ORF">L9F63_004586</name>
</gene>
<protein>
    <submittedName>
        <fullName evidence="1">Uncharacterized protein</fullName>
    </submittedName>
</protein>
<reference evidence="1" key="2">
    <citation type="submission" date="2023-05" db="EMBL/GenBank/DDBJ databases">
        <authorList>
            <person name="Fouks B."/>
        </authorList>
    </citation>
    <scope>NUCLEOTIDE SEQUENCE</scope>
    <source>
        <strain evidence="1">Stay&amp;Tobe</strain>
        <tissue evidence="1">Testes</tissue>
    </source>
</reference>
<evidence type="ECO:0000313" key="2">
    <source>
        <dbReference type="Proteomes" id="UP001233999"/>
    </source>
</evidence>
<dbReference type="Proteomes" id="UP001233999">
    <property type="component" value="Unassembled WGS sequence"/>
</dbReference>
<sequence>EHCFLLYLCSKKQCSRMTEYRSRKLLIMRTRSKLLQRVNLPVRNRHVWLCKLHHHYQVAFHQTMGRASRIALTVSSTLATAYPDKLMRTGGHTGEHMDGCAVVLLTVLTSVRRHHVTAPRQPALHNNKKTLVLWKNETEENCSFNRFSFMSYVFLSVKERTLNNHIFEFYTPDCGFNYSDHNYFKPLNLVFMSSRDTRNNYIINSQKTKFFKREKLNIE</sequence>
<dbReference type="AlphaFoldDB" id="A0AAD8E7M8"/>
<reference evidence="1" key="1">
    <citation type="journal article" date="2023" name="IScience">
        <title>Live-bearing cockroach genome reveals convergent evolutionary mechanisms linked to viviparity in insects and beyond.</title>
        <authorList>
            <person name="Fouks B."/>
            <person name="Harrison M.C."/>
            <person name="Mikhailova A.A."/>
            <person name="Marchal E."/>
            <person name="English S."/>
            <person name="Carruthers M."/>
            <person name="Jennings E.C."/>
            <person name="Chiamaka E.L."/>
            <person name="Frigard R.A."/>
            <person name="Pippel M."/>
            <person name="Attardo G.M."/>
            <person name="Benoit J.B."/>
            <person name="Bornberg-Bauer E."/>
            <person name="Tobe S.S."/>
        </authorList>
    </citation>
    <scope>NUCLEOTIDE SEQUENCE</scope>
    <source>
        <strain evidence="1">Stay&amp;Tobe</strain>
    </source>
</reference>
<evidence type="ECO:0000313" key="1">
    <source>
        <dbReference type="EMBL" id="KAJ9579749.1"/>
    </source>
</evidence>
<accession>A0AAD8E7M8</accession>
<feature type="non-terminal residue" evidence="1">
    <location>
        <position position="219"/>
    </location>
</feature>
<name>A0AAD8E7M8_DIPPU</name>
<comment type="caution">
    <text evidence="1">The sequence shown here is derived from an EMBL/GenBank/DDBJ whole genome shotgun (WGS) entry which is preliminary data.</text>
</comment>
<keyword evidence="2" id="KW-1185">Reference proteome</keyword>
<dbReference type="EMBL" id="JASPKZ010008378">
    <property type="protein sequence ID" value="KAJ9579749.1"/>
    <property type="molecule type" value="Genomic_DNA"/>
</dbReference>